<dbReference type="CDD" id="cd01949">
    <property type="entry name" value="GGDEF"/>
    <property type="match status" value="1"/>
</dbReference>
<accession>A0A2V1P5H2</accession>
<dbReference type="Gene3D" id="3.30.70.270">
    <property type="match status" value="1"/>
</dbReference>
<name>A0A2V1P5H2_9RHOB</name>
<dbReference type="OrthoDB" id="9814202at2"/>
<dbReference type="InterPro" id="IPR000014">
    <property type="entry name" value="PAS"/>
</dbReference>
<dbReference type="EMBL" id="QETF01000004">
    <property type="protein sequence ID" value="PWG17576.1"/>
    <property type="molecule type" value="Genomic_DNA"/>
</dbReference>
<keyword evidence="1" id="KW-1133">Transmembrane helix</keyword>
<dbReference type="InterPro" id="IPR000160">
    <property type="entry name" value="GGDEF_dom"/>
</dbReference>
<dbReference type="InterPro" id="IPR000700">
    <property type="entry name" value="PAS-assoc_C"/>
</dbReference>
<dbReference type="PROSITE" id="PS50883">
    <property type="entry name" value="EAL"/>
    <property type="match status" value="1"/>
</dbReference>
<evidence type="ECO:0000259" key="4">
    <source>
        <dbReference type="PROSITE" id="PS50883"/>
    </source>
</evidence>
<dbReference type="Gene3D" id="3.20.20.450">
    <property type="entry name" value="EAL domain"/>
    <property type="match status" value="1"/>
</dbReference>
<feature type="domain" description="GGDEF" evidence="5">
    <location>
        <begin position="255"/>
        <end position="388"/>
    </location>
</feature>
<evidence type="ECO:0000259" key="5">
    <source>
        <dbReference type="PROSITE" id="PS50887"/>
    </source>
</evidence>
<dbReference type="InterPro" id="IPR035965">
    <property type="entry name" value="PAS-like_dom_sf"/>
</dbReference>
<feature type="domain" description="PAC" evidence="3">
    <location>
        <begin position="162"/>
        <end position="216"/>
    </location>
</feature>
<dbReference type="SUPFAM" id="SSF55073">
    <property type="entry name" value="Nucleotide cyclase"/>
    <property type="match status" value="1"/>
</dbReference>
<evidence type="ECO:0000313" key="7">
    <source>
        <dbReference type="Proteomes" id="UP000245293"/>
    </source>
</evidence>
<dbReference type="Gene3D" id="3.30.450.20">
    <property type="entry name" value="PAS domain"/>
    <property type="match status" value="1"/>
</dbReference>
<dbReference type="AlphaFoldDB" id="A0A2V1P5H2"/>
<dbReference type="SUPFAM" id="SSF141868">
    <property type="entry name" value="EAL domain-like"/>
    <property type="match status" value="1"/>
</dbReference>
<dbReference type="PANTHER" id="PTHR44757:SF2">
    <property type="entry name" value="BIOFILM ARCHITECTURE MAINTENANCE PROTEIN MBAA"/>
    <property type="match status" value="1"/>
</dbReference>
<dbReference type="PROSITE" id="PS50112">
    <property type="entry name" value="PAS"/>
    <property type="match status" value="1"/>
</dbReference>
<dbReference type="InterPro" id="IPR029787">
    <property type="entry name" value="Nucleotide_cyclase"/>
</dbReference>
<dbReference type="PROSITE" id="PS50887">
    <property type="entry name" value="GGDEF"/>
    <property type="match status" value="1"/>
</dbReference>
<dbReference type="CDD" id="cd00130">
    <property type="entry name" value="PAS"/>
    <property type="match status" value="1"/>
</dbReference>
<dbReference type="CDD" id="cd01948">
    <property type="entry name" value="EAL"/>
    <property type="match status" value="1"/>
</dbReference>
<keyword evidence="7" id="KW-1185">Reference proteome</keyword>
<feature type="domain" description="EAL" evidence="4">
    <location>
        <begin position="397"/>
        <end position="654"/>
    </location>
</feature>
<sequence>MGRALRRPAHLGNRQVLNLTQTPTELGSFESSRTTVLPPVSFLITAVLAMLGATFLLGSLLLRSRAENKALSVTLRGTRRDLIRQLREAEHFRMACEHASDGIVIQTLDGIVVWPNPAYCRIMGRGPEEMIGRNPLSYALPKEKTPSKKEIKAFRYDPDDPTFDSLQLFENRRKNGELFWNQISISFRKSTAGEQHAILICRDVTQQIQQEERLREARNKLAHEATHDSLTGLSNRAAFLDYTAGALEAAAGASNWIGLLHVDLDHFKAINDTHGHSAGDAALIHVAGALRAEVMAGSLVARVGGDEFVVVLPEIRRVEDLRDVADRVARRVADPFYWNDRLISVSCSIGAALSTEGETDPNALLLQADFALYEAKTLGRGRAEIYDEALHSRHVQQSERASELADAVDTGTLDHVFQPIFDLDGQKVIGLETLVRWAHPEAGLIGPDDFLPIADELGLMGALDLGSMSKALEQKHMLDRTGHSELSISFNASSSLLAHPEFVNRLVWGVEAGGLAREQVAIEVLETTAFGKVTEKSSHAATIRDLRDAGFKVYLDDFGVGYAGLAHLAELAVSGVKIDRSLIQNVRGDDTATKIVRKIIELCNDLGLNVVAEGVEDRQTADVLLNMGCTAVQGYWISRPLSAEDLPGWLAAQKIGPALRMISG</sequence>
<dbReference type="InterPro" id="IPR052155">
    <property type="entry name" value="Biofilm_reg_signaling"/>
</dbReference>
<proteinExistence type="predicted"/>
<dbReference type="InterPro" id="IPR035919">
    <property type="entry name" value="EAL_sf"/>
</dbReference>
<evidence type="ECO:0000256" key="1">
    <source>
        <dbReference type="SAM" id="Phobius"/>
    </source>
</evidence>
<feature type="domain" description="PAS" evidence="2">
    <location>
        <begin position="88"/>
        <end position="136"/>
    </location>
</feature>
<evidence type="ECO:0000313" key="6">
    <source>
        <dbReference type="EMBL" id="PWG17576.1"/>
    </source>
</evidence>
<dbReference type="FunFam" id="3.30.70.270:FF:000001">
    <property type="entry name" value="Diguanylate cyclase domain protein"/>
    <property type="match status" value="1"/>
</dbReference>
<evidence type="ECO:0000259" key="2">
    <source>
        <dbReference type="PROSITE" id="PS50112"/>
    </source>
</evidence>
<dbReference type="InterPro" id="IPR043128">
    <property type="entry name" value="Rev_trsase/Diguanyl_cyclase"/>
</dbReference>
<keyword evidence="1" id="KW-0472">Membrane</keyword>
<dbReference type="NCBIfam" id="TIGR00254">
    <property type="entry name" value="GGDEF"/>
    <property type="match status" value="1"/>
</dbReference>
<dbReference type="Pfam" id="PF13426">
    <property type="entry name" value="PAS_9"/>
    <property type="match status" value="1"/>
</dbReference>
<reference evidence="7" key="1">
    <citation type="submission" date="2018-05" db="EMBL/GenBank/DDBJ databases">
        <authorList>
            <person name="Du Z."/>
            <person name="Wang X."/>
        </authorList>
    </citation>
    <scope>NUCLEOTIDE SEQUENCE [LARGE SCALE GENOMIC DNA]</scope>
    <source>
        <strain evidence="7">WDS4C29</strain>
    </source>
</reference>
<dbReference type="SMART" id="SM00091">
    <property type="entry name" value="PAS"/>
    <property type="match status" value="1"/>
</dbReference>
<protein>
    <submittedName>
        <fullName evidence="6">GGDEF domain-containing protein</fullName>
    </submittedName>
</protein>
<evidence type="ECO:0000259" key="3">
    <source>
        <dbReference type="PROSITE" id="PS50113"/>
    </source>
</evidence>
<dbReference type="PANTHER" id="PTHR44757">
    <property type="entry name" value="DIGUANYLATE CYCLASE DGCP"/>
    <property type="match status" value="1"/>
</dbReference>
<keyword evidence="1" id="KW-0812">Transmembrane</keyword>
<dbReference type="NCBIfam" id="TIGR00229">
    <property type="entry name" value="sensory_box"/>
    <property type="match status" value="1"/>
</dbReference>
<dbReference type="SMART" id="SM00267">
    <property type="entry name" value="GGDEF"/>
    <property type="match status" value="1"/>
</dbReference>
<dbReference type="Pfam" id="PF00990">
    <property type="entry name" value="GGDEF"/>
    <property type="match status" value="1"/>
</dbReference>
<dbReference type="PROSITE" id="PS50113">
    <property type="entry name" value="PAC"/>
    <property type="match status" value="1"/>
</dbReference>
<dbReference type="SMART" id="SM00052">
    <property type="entry name" value="EAL"/>
    <property type="match status" value="1"/>
</dbReference>
<dbReference type="SUPFAM" id="SSF55785">
    <property type="entry name" value="PYP-like sensor domain (PAS domain)"/>
    <property type="match status" value="1"/>
</dbReference>
<dbReference type="GO" id="GO:0003824">
    <property type="term" value="F:catalytic activity"/>
    <property type="evidence" value="ECO:0007669"/>
    <property type="project" value="UniProtKB-ARBA"/>
</dbReference>
<gene>
    <name evidence="6" type="ORF">DFK10_04950</name>
</gene>
<comment type="caution">
    <text evidence="6">The sequence shown here is derived from an EMBL/GenBank/DDBJ whole genome shotgun (WGS) entry which is preliminary data.</text>
</comment>
<dbReference type="Proteomes" id="UP000245293">
    <property type="component" value="Unassembled WGS sequence"/>
</dbReference>
<feature type="transmembrane region" description="Helical" evidence="1">
    <location>
        <begin position="40"/>
        <end position="62"/>
    </location>
</feature>
<dbReference type="InterPro" id="IPR001633">
    <property type="entry name" value="EAL_dom"/>
</dbReference>
<organism evidence="6 7">
    <name type="scientific">Salibaculum griseiflavum</name>
    <dbReference type="NCBI Taxonomy" id="1914409"/>
    <lineage>
        <taxon>Bacteria</taxon>
        <taxon>Pseudomonadati</taxon>
        <taxon>Pseudomonadota</taxon>
        <taxon>Alphaproteobacteria</taxon>
        <taxon>Rhodobacterales</taxon>
        <taxon>Roseobacteraceae</taxon>
        <taxon>Salibaculum</taxon>
    </lineage>
</organism>
<dbReference type="Pfam" id="PF00563">
    <property type="entry name" value="EAL"/>
    <property type="match status" value="1"/>
</dbReference>